<proteinExistence type="predicted"/>
<feature type="compositionally biased region" description="Acidic residues" evidence="1">
    <location>
        <begin position="95"/>
        <end position="117"/>
    </location>
</feature>
<dbReference type="VEuPathDB" id="FungiDB:GMDG_05886"/>
<dbReference type="InParanoid" id="L8FTJ9"/>
<dbReference type="EMBL" id="GL573301">
    <property type="protein sequence ID" value="ELR03036.1"/>
    <property type="molecule type" value="Genomic_DNA"/>
</dbReference>
<organism evidence="2 3">
    <name type="scientific">Pseudogymnoascus destructans (strain ATCC MYA-4855 / 20631-21)</name>
    <name type="common">Bat white-nose syndrome fungus</name>
    <name type="synonym">Geomyces destructans</name>
    <dbReference type="NCBI Taxonomy" id="658429"/>
    <lineage>
        <taxon>Eukaryota</taxon>
        <taxon>Fungi</taxon>
        <taxon>Dikarya</taxon>
        <taxon>Ascomycota</taxon>
        <taxon>Pezizomycotina</taxon>
        <taxon>Leotiomycetes</taxon>
        <taxon>Thelebolales</taxon>
        <taxon>Thelebolaceae</taxon>
        <taxon>Pseudogymnoascus</taxon>
    </lineage>
</organism>
<evidence type="ECO:0000256" key="1">
    <source>
        <dbReference type="SAM" id="MobiDB-lite"/>
    </source>
</evidence>
<sequence>MPARFQRSRVGKRAELLAPLFPQRRVSVVDRLRQQTSNTQADRDDEIEDDQLDDATFDYGEENSNSDGNSVDGPQDLQELTTQTVEEVLSKDIPTDDDANTYPDPNDEEDNADSTELEFPSEEFLNSIMPPPIGTTIENTVLPSEDQSEPVSYNRSSKPMTTFEQFLASYAETYNISRKSFAMLREGLGLIQSLKELADLPRDVGTLKRRMVAQLPLVTASCACDSKMCVHRYFDI</sequence>
<dbReference type="AlphaFoldDB" id="L8FTJ9"/>
<feature type="compositionally biased region" description="Acidic residues" evidence="1">
    <location>
        <begin position="43"/>
        <end position="61"/>
    </location>
</feature>
<evidence type="ECO:0000313" key="3">
    <source>
        <dbReference type="Proteomes" id="UP000011064"/>
    </source>
</evidence>
<name>L8FTJ9_PSED2</name>
<keyword evidence="3" id="KW-1185">Reference proteome</keyword>
<gene>
    <name evidence="2" type="ORF">GMDG_05886</name>
</gene>
<dbReference type="Proteomes" id="UP000011064">
    <property type="component" value="Unassembled WGS sequence"/>
</dbReference>
<accession>L8FTJ9</accession>
<evidence type="ECO:0000313" key="2">
    <source>
        <dbReference type="EMBL" id="ELR03036.1"/>
    </source>
</evidence>
<dbReference type="HOGENOM" id="CLU_1175874_0_0_1"/>
<feature type="region of interest" description="Disordered" evidence="1">
    <location>
        <begin position="29"/>
        <end position="117"/>
    </location>
</feature>
<protein>
    <submittedName>
        <fullName evidence="2">Uncharacterized protein</fullName>
    </submittedName>
</protein>
<reference evidence="3" key="1">
    <citation type="submission" date="2010-09" db="EMBL/GenBank/DDBJ databases">
        <title>The genome sequence of Geomyces destructans 20631-21.</title>
        <authorList>
            <consortium name="The Broad Institute Genome Sequencing Platform"/>
            <person name="Cuomo C.A."/>
            <person name="Blehert D.S."/>
            <person name="Lorch J.M."/>
            <person name="Young S.K."/>
            <person name="Zeng Q."/>
            <person name="Gargeya S."/>
            <person name="Fitzgerald M."/>
            <person name="Haas B."/>
            <person name="Abouelleil A."/>
            <person name="Alvarado L."/>
            <person name="Arachchi H.M."/>
            <person name="Berlin A."/>
            <person name="Brown A."/>
            <person name="Chapman S.B."/>
            <person name="Chen Z."/>
            <person name="Dunbar C."/>
            <person name="Freedman E."/>
            <person name="Gearin G."/>
            <person name="Gellesch M."/>
            <person name="Goldberg J."/>
            <person name="Griggs A."/>
            <person name="Gujja S."/>
            <person name="Heiman D."/>
            <person name="Howarth C."/>
            <person name="Larson L."/>
            <person name="Lui A."/>
            <person name="MacDonald P.J.P."/>
            <person name="Montmayeur A."/>
            <person name="Murphy C."/>
            <person name="Neiman D."/>
            <person name="Pearson M."/>
            <person name="Priest M."/>
            <person name="Roberts A."/>
            <person name="Saif S."/>
            <person name="Shea T."/>
            <person name="Shenoy N."/>
            <person name="Sisk P."/>
            <person name="Stolte C."/>
            <person name="Sykes S."/>
            <person name="Wortman J."/>
            <person name="Nusbaum C."/>
            <person name="Birren B."/>
        </authorList>
    </citation>
    <scope>NUCLEOTIDE SEQUENCE [LARGE SCALE GENOMIC DNA]</scope>
    <source>
        <strain evidence="3">ATCC MYA-4855 / 20631-21</strain>
    </source>
</reference>